<dbReference type="EMBL" id="JAPEUV010000021">
    <property type="protein sequence ID" value="KAJ4339689.1"/>
    <property type="molecule type" value="Genomic_DNA"/>
</dbReference>
<comment type="caution">
    <text evidence="2">The sequence shown here is derived from an EMBL/GenBank/DDBJ whole genome shotgun (WGS) entry which is preliminary data.</text>
</comment>
<evidence type="ECO:0000256" key="1">
    <source>
        <dbReference type="SAM" id="MobiDB-lite"/>
    </source>
</evidence>
<feature type="compositionally biased region" description="Basic and acidic residues" evidence="1">
    <location>
        <begin position="563"/>
        <end position="572"/>
    </location>
</feature>
<feature type="compositionally biased region" description="Polar residues" evidence="1">
    <location>
        <begin position="117"/>
        <end position="130"/>
    </location>
</feature>
<name>A0A9W8X432_9PLEO</name>
<dbReference type="Proteomes" id="UP001140562">
    <property type="component" value="Unassembled WGS sequence"/>
</dbReference>
<sequence length="596" mass="66007">MQDYLDFNFSSTLSAGAGDASAFDQLGNTSGVAEQLPLFDHSYESVLFDDFESQKSMLDLSPGVHAHQQFPDAAQSINTIYDQPFSFSPKQVSTGFQPLDISAHFQHSQAISSLFASTPISTTPPGTNTGHSRDESPCSAPAPKKQRSAPKPRKPRAKRTAALTAETLDLKLPGPGYDFATDDVYLVPRPSNKFEEYDPELQDKVLVAEDEINSRKAQPRPISQTQGLRQTAFWLSPSNDPSIPSTQRHYNTCQGLLEDSINYNGEEVMEKRDTGEFKNKWINRTHYDQGFARILARQTLDAMIALHRNGWTHYVPDPAFRDEYEKTKYFTFRERSNLVAGVLKYSKHTCADLMKGEQLHDVIGRSYEIEVRVSQNKKANADRARRKAAGKIAEAAEKAKDDTTGTKRLHDRDDTDESAEDVYAAQKPRKRQRSKDSTQPRSETLTSATAATEASLSAGDFTHPPGHRLNTPQSLALQNISSWPTSAGISSLDKVTGLVQASAYDNALPKRKSTKRGLIDRDELDRDIAPPLQKNKSNSRAIAFKKAVSTKVTTEPFAPVGSTDDKVNESGHTRKLRPRRNVKAPGAEAATDSSTF</sequence>
<protein>
    <submittedName>
        <fullName evidence="2">Uncharacterized protein</fullName>
    </submittedName>
</protein>
<organism evidence="2 3">
    <name type="scientific">Didymella glomerata</name>
    <dbReference type="NCBI Taxonomy" id="749621"/>
    <lineage>
        <taxon>Eukaryota</taxon>
        <taxon>Fungi</taxon>
        <taxon>Dikarya</taxon>
        <taxon>Ascomycota</taxon>
        <taxon>Pezizomycotina</taxon>
        <taxon>Dothideomycetes</taxon>
        <taxon>Pleosporomycetidae</taxon>
        <taxon>Pleosporales</taxon>
        <taxon>Pleosporineae</taxon>
        <taxon>Didymellaceae</taxon>
        <taxon>Didymella</taxon>
    </lineage>
</organism>
<gene>
    <name evidence="2" type="ORF">N0V87_003131</name>
</gene>
<feature type="compositionally biased region" description="Basic residues" evidence="1">
    <location>
        <begin position="573"/>
        <end position="582"/>
    </location>
</feature>
<reference evidence="2" key="1">
    <citation type="submission" date="2022-10" db="EMBL/GenBank/DDBJ databases">
        <title>Tapping the CABI collections for fungal endophytes: first genome assemblies for Collariella, Neodidymelliopsis, Ascochyta clinopodiicola, Didymella pomorum, Didymosphaeria variabile, Neocosmospora piperis and Neocucurbitaria cava.</title>
        <authorList>
            <person name="Hill R."/>
        </authorList>
    </citation>
    <scope>NUCLEOTIDE SEQUENCE</scope>
    <source>
        <strain evidence="2">IMI 360193</strain>
    </source>
</reference>
<proteinExistence type="predicted"/>
<feature type="region of interest" description="Disordered" evidence="1">
    <location>
        <begin position="553"/>
        <end position="596"/>
    </location>
</feature>
<keyword evidence="3" id="KW-1185">Reference proteome</keyword>
<feature type="compositionally biased region" description="Low complexity" evidence="1">
    <location>
        <begin position="442"/>
        <end position="458"/>
    </location>
</feature>
<dbReference type="AlphaFoldDB" id="A0A9W8X432"/>
<evidence type="ECO:0000313" key="2">
    <source>
        <dbReference type="EMBL" id="KAJ4339689.1"/>
    </source>
</evidence>
<feature type="region of interest" description="Disordered" evidence="1">
    <location>
        <begin position="373"/>
        <end position="472"/>
    </location>
</feature>
<accession>A0A9W8X432</accession>
<feature type="region of interest" description="Disordered" evidence="1">
    <location>
        <begin position="117"/>
        <end position="162"/>
    </location>
</feature>
<feature type="compositionally biased region" description="Basic and acidic residues" evidence="1">
    <location>
        <begin position="394"/>
        <end position="413"/>
    </location>
</feature>
<feature type="compositionally biased region" description="Basic residues" evidence="1">
    <location>
        <begin position="144"/>
        <end position="159"/>
    </location>
</feature>
<evidence type="ECO:0000313" key="3">
    <source>
        <dbReference type="Proteomes" id="UP001140562"/>
    </source>
</evidence>
<dbReference type="OrthoDB" id="3791931at2759"/>